<feature type="compositionally biased region" description="Polar residues" evidence="1">
    <location>
        <begin position="281"/>
        <end position="291"/>
    </location>
</feature>
<feature type="compositionally biased region" description="Basic residues" evidence="1">
    <location>
        <begin position="305"/>
        <end position="317"/>
    </location>
</feature>
<name>A0ABP0VD92_9BRYO</name>
<organism evidence="2 3">
    <name type="scientific">Sphagnum jensenii</name>
    <dbReference type="NCBI Taxonomy" id="128206"/>
    <lineage>
        <taxon>Eukaryota</taxon>
        <taxon>Viridiplantae</taxon>
        <taxon>Streptophyta</taxon>
        <taxon>Embryophyta</taxon>
        <taxon>Bryophyta</taxon>
        <taxon>Sphagnophytina</taxon>
        <taxon>Sphagnopsida</taxon>
        <taxon>Sphagnales</taxon>
        <taxon>Sphagnaceae</taxon>
        <taxon>Sphagnum</taxon>
    </lineage>
</organism>
<evidence type="ECO:0000313" key="3">
    <source>
        <dbReference type="Proteomes" id="UP001497444"/>
    </source>
</evidence>
<dbReference type="Proteomes" id="UP001497444">
    <property type="component" value="Unassembled WGS sequence"/>
</dbReference>
<evidence type="ECO:0000313" key="2">
    <source>
        <dbReference type="EMBL" id="CAK9252107.1"/>
    </source>
</evidence>
<dbReference type="EMBL" id="CAXAQS010000553">
    <property type="protein sequence ID" value="CAK9252107.1"/>
    <property type="molecule type" value="Genomic_DNA"/>
</dbReference>
<gene>
    <name evidence="2" type="ORF">CSSPJE1EN1_LOCUS27485</name>
</gene>
<evidence type="ECO:0000256" key="1">
    <source>
        <dbReference type="SAM" id="MobiDB-lite"/>
    </source>
</evidence>
<reference evidence="2" key="1">
    <citation type="submission" date="2024-02" db="EMBL/GenBank/DDBJ databases">
        <authorList>
            <consortium name="ELIXIR-Norway"/>
            <consortium name="Elixir Norway"/>
        </authorList>
    </citation>
    <scope>NUCLEOTIDE SEQUENCE</scope>
</reference>
<proteinExistence type="predicted"/>
<feature type="region of interest" description="Disordered" evidence="1">
    <location>
        <begin position="280"/>
        <end position="317"/>
    </location>
</feature>
<comment type="caution">
    <text evidence="2">The sequence shown here is derived from an EMBL/GenBank/DDBJ whole genome shotgun (WGS) entry which is preliminary data.</text>
</comment>
<accession>A0ABP0VD92</accession>
<keyword evidence="3" id="KW-1185">Reference proteome</keyword>
<protein>
    <submittedName>
        <fullName evidence="2">Uncharacterized protein</fullName>
    </submittedName>
</protein>
<sequence>MFNCCCNLQRQNTIVASQDALPLSLLSNQNAFKMWNHNTDETQLFMHVRRWDTFVYTMHADPLEGGALHLKFAKYMYTSKVSETMKEAWTIQSSKTTTTTTPSAPIAFPTPFTSSLTSMGGDGGFDLSQSQSQPTPSSSIPPKSNVIKAAFPWFTEWMSERLDPNNRFTSQFINELCRQVYVTSPQVDSSSGDDEMEWRFHIWFMSKWGDPHLKNDPAALDCLLKMVQSGLIVLDANRFYEWIIFQRNASEPLAGKEKYRQYRKHKGGYNEWAGIVEESDPTTSSSLTTHNNEQDGNDGWGSVKKGPKTNSSKRVKLSHVKATPNKKHAMDIVDGGV</sequence>